<dbReference type="GO" id="GO:0016740">
    <property type="term" value="F:transferase activity"/>
    <property type="evidence" value="ECO:0007669"/>
    <property type="project" value="UniProtKB-KW"/>
</dbReference>
<dbReference type="InterPro" id="IPR029057">
    <property type="entry name" value="PRTase-like"/>
</dbReference>
<name>A0A5B8RDI9_9ZZZZ</name>
<dbReference type="AlphaFoldDB" id="A0A5B8RDI9"/>
<dbReference type="Pfam" id="PF00156">
    <property type="entry name" value="Pribosyltran"/>
    <property type="match status" value="1"/>
</dbReference>
<evidence type="ECO:0000259" key="1">
    <source>
        <dbReference type="Pfam" id="PF00156"/>
    </source>
</evidence>
<evidence type="ECO:0000313" key="2">
    <source>
        <dbReference type="EMBL" id="QEA06173.1"/>
    </source>
</evidence>
<accession>A0A5B8RDI9</accession>
<reference evidence="2" key="1">
    <citation type="submission" date="2019-06" db="EMBL/GenBank/DDBJ databases">
        <authorList>
            <person name="Murdoch R.W."/>
            <person name="Fathepure B."/>
        </authorList>
    </citation>
    <scope>NUCLEOTIDE SEQUENCE</scope>
</reference>
<keyword evidence="2" id="KW-0808">Transferase</keyword>
<dbReference type="Gene3D" id="3.30.1310.20">
    <property type="entry name" value="PRTase-like"/>
    <property type="match status" value="1"/>
</dbReference>
<protein>
    <submittedName>
        <fullName evidence="2">Putative phosphoribosyl transferase</fullName>
    </submittedName>
</protein>
<gene>
    <name evidence="2" type="ORF">KBTEX_02503</name>
</gene>
<feature type="domain" description="Phosphoribosyltransferase" evidence="1">
    <location>
        <begin position="15"/>
        <end position="176"/>
    </location>
</feature>
<dbReference type="Gene3D" id="3.40.50.2020">
    <property type="match status" value="1"/>
</dbReference>
<dbReference type="CDD" id="cd06223">
    <property type="entry name" value="PRTases_typeI"/>
    <property type="match status" value="1"/>
</dbReference>
<dbReference type="InterPro" id="IPR000836">
    <property type="entry name" value="PRTase_dom"/>
</dbReference>
<proteinExistence type="predicted"/>
<sequence length="216" mass="22607">MFRDRTDAAEQLATRLGHLTGTRPLILGIPRGGVPMAAAVADALDGELDVVLVHKLGAPGNPEYAIGAVSEDGTTDLSEDARRHLGADYVDAEVSAQLDTLRGRRRRYTPVRPPVDPAERTVVIVDDGSATGATMAAALRAVRRRKPARLVAALAVAPPEAVETLDALADEVVCLATPGDFMAVGQYFRDFGQVSDDAVIRCLAGRAGPPCTGGAD</sequence>
<organism evidence="2">
    <name type="scientific">uncultured organism</name>
    <dbReference type="NCBI Taxonomy" id="155900"/>
    <lineage>
        <taxon>unclassified sequences</taxon>
        <taxon>environmental samples</taxon>
    </lineage>
</organism>
<dbReference type="EMBL" id="MN079128">
    <property type="protein sequence ID" value="QEA06173.1"/>
    <property type="molecule type" value="Genomic_DNA"/>
</dbReference>
<dbReference type="SUPFAM" id="SSF53271">
    <property type="entry name" value="PRTase-like"/>
    <property type="match status" value="1"/>
</dbReference>